<dbReference type="EMBL" id="BDSP01000143">
    <property type="protein sequence ID" value="GAX20161.1"/>
    <property type="molecule type" value="Genomic_DNA"/>
</dbReference>
<evidence type="ECO:0008006" key="4">
    <source>
        <dbReference type="Google" id="ProtNLM"/>
    </source>
</evidence>
<dbReference type="PROSITE" id="PS51257">
    <property type="entry name" value="PROKAR_LIPOPROTEIN"/>
    <property type="match status" value="1"/>
</dbReference>
<feature type="signal peptide" evidence="1">
    <location>
        <begin position="1"/>
        <end position="18"/>
    </location>
</feature>
<gene>
    <name evidence="2" type="ORF">FisN_17Lu165</name>
</gene>
<protein>
    <recommendedName>
        <fullName evidence="4">DUF501 domain-containing protein</fullName>
    </recommendedName>
</protein>
<dbReference type="InParanoid" id="A0A1Z5K273"/>
<keyword evidence="1" id="KW-0732">Signal</keyword>
<sequence>MKLLQYYFILFQITTACGFLCLQATRNAEYIVPRNDDHDRELVRQQLGYVPTNWVCVSARTQAGDPIAIQTYPLQGGSMRRQAKAKMSDIGTPFPTLFWFTNPLIGTAIAELERQGYIQRIQESLNKSEKEELLACHEKYASMRWESLSSDHRQKLIEDPSLQRLRTMLQCSGVAGTMLSGSANMDSIPSIKCLHAHYAQFRSCRELGNPVGRRVHHWLQEDFPDLVL</sequence>
<reference evidence="2 3" key="1">
    <citation type="journal article" date="2015" name="Plant Cell">
        <title>Oil accumulation by the oleaginous diatom Fistulifera solaris as revealed by the genome and transcriptome.</title>
        <authorList>
            <person name="Tanaka T."/>
            <person name="Maeda Y."/>
            <person name="Veluchamy A."/>
            <person name="Tanaka M."/>
            <person name="Abida H."/>
            <person name="Marechal E."/>
            <person name="Bowler C."/>
            <person name="Muto M."/>
            <person name="Sunaga Y."/>
            <person name="Tanaka M."/>
            <person name="Yoshino T."/>
            <person name="Taniguchi T."/>
            <person name="Fukuda Y."/>
            <person name="Nemoto M."/>
            <person name="Matsumoto M."/>
            <person name="Wong P.S."/>
            <person name="Aburatani S."/>
            <person name="Fujibuchi W."/>
        </authorList>
    </citation>
    <scope>NUCLEOTIDE SEQUENCE [LARGE SCALE GENOMIC DNA]</scope>
    <source>
        <strain evidence="2 3">JPCC DA0580</strain>
    </source>
</reference>
<evidence type="ECO:0000256" key="1">
    <source>
        <dbReference type="SAM" id="SignalP"/>
    </source>
</evidence>
<keyword evidence="3" id="KW-1185">Reference proteome</keyword>
<dbReference type="Pfam" id="PF04417">
    <property type="entry name" value="DUF501"/>
    <property type="match status" value="1"/>
</dbReference>
<dbReference type="Proteomes" id="UP000198406">
    <property type="component" value="Unassembled WGS sequence"/>
</dbReference>
<dbReference type="PANTHER" id="PTHR37163:SF1">
    <property type="entry name" value="DUF501 DOMAIN-CONTAINING PROTEIN"/>
    <property type="match status" value="1"/>
</dbReference>
<dbReference type="OrthoDB" id="46395at2759"/>
<dbReference type="InterPro" id="IPR007511">
    <property type="entry name" value="DUF501"/>
</dbReference>
<accession>A0A1Z5K273</accession>
<comment type="caution">
    <text evidence="2">The sequence shown here is derived from an EMBL/GenBank/DDBJ whole genome shotgun (WGS) entry which is preliminary data.</text>
</comment>
<evidence type="ECO:0000313" key="3">
    <source>
        <dbReference type="Proteomes" id="UP000198406"/>
    </source>
</evidence>
<dbReference type="PANTHER" id="PTHR37163">
    <property type="entry name" value="CONSERVED PROTEIN"/>
    <property type="match status" value="1"/>
</dbReference>
<organism evidence="2 3">
    <name type="scientific">Fistulifera solaris</name>
    <name type="common">Oleaginous diatom</name>
    <dbReference type="NCBI Taxonomy" id="1519565"/>
    <lineage>
        <taxon>Eukaryota</taxon>
        <taxon>Sar</taxon>
        <taxon>Stramenopiles</taxon>
        <taxon>Ochrophyta</taxon>
        <taxon>Bacillariophyta</taxon>
        <taxon>Bacillariophyceae</taxon>
        <taxon>Bacillariophycidae</taxon>
        <taxon>Naviculales</taxon>
        <taxon>Naviculaceae</taxon>
        <taxon>Fistulifera</taxon>
    </lineage>
</organism>
<evidence type="ECO:0000313" key="2">
    <source>
        <dbReference type="EMBL" id="GAX20161.1"/>
    </source>
</evidence>
<proteinExistence type="predicted"/>
<feature type="chain" id="PRO_5012487184" description="DUF501 domain-containing protein" evidence="1">
    <location>
        <begin position="19"/>
        <end position="228"/>
    </location>
</feature>
<name>A0A1Z5K273_FISSO</name>
<dbReference type="AlphaFoldDB" id="A0A1Z5K273"/>